<dbReference type="AlphaFoldDB" id="A0A9X3I859"/>
<dbReference type="RefSeq" id="WP_010601860.1">
    <property type="nucleotide sequence ID" value="NZ_JAPJUH010000001.1"/>
</dbReference>
<dbReference type="Proteomes" id="UP001142592">
    <property type="component" value="Unassembled WGS sequence"/>
</dbReference>
<evidence type="ECO:0000313" key="2">
    <source>
        <dbReference type="Proteomes" id="UP001142592"/>
    </source>
</evidence>
<reference evidence="1" key="1">
    <citation type="submission" date="2022-11" db="EMBL/GenBank/DDBJ databases">
        <authorList>
            <person name="Graham C."/>
            <person name="Newman J.D."/>
        </authorList>
    </citation>
    <scope>NUCLEOTIDE SEQUENCE</scope>
    <source>
        <strain evidence="1">DSM 19486</strain>
    </source>
</reference>
<comment type="caution">
    <text evidence="1">The sequence shown here is derived from an EMBL/GenBank/DDBJ whole genome shotgun (WGS) entry which is preliminary data.</text>
</comment>
<keyword evidence="2" id="KW-1185">Reference proteome</keyword>
<sequence length="378" mass="44977">MIKVHWFRDTPEERNDWLRFGLMELSKKKEINYAEWDLKKMTNYGFSNKILSYGSLRHLSFLVVEDGERKIKCIIDNEDSFAFLSELIVHADVYFCAGYNSNVFQQKSLPKFYIWQNQEDVAWYTDLLSKKIPDFENQFYKVKRFIPIGPNLWKHLPISKTRQLCLNIEHRLRKSLGLSNQYRIVHEVFRSRYKDLLKLRNQQLSFDITLSDTSWGWPNHRIKLHQQLKKLSQKGFKINSELKLTEPSVCDNSISLNLNPENFSMKIGEIKNYEQMLASSKIGVFTCGFHWGWRNIFTLALFIGIPVITDRLLTEPYFDINNFKIWETEDEDWRLLQNCLQEITIIDWNNIKSENQKAFDKYLAPEVVARYVVNESLK</sequence>
<dbReference type="EMBL" id="JAPJUH010000001">
    <property type="protein sequence ID" value="MCX3263639.1"/>
    <property type="molecule type" value="Genomic_DNA"/>
</dbReference>
<proteinExistence type="predicted"/>
<name>A0A9X3I859_9SPHI</name>
<evidence type="ECO:0000313" key="1">
    <source>
        <dbReference type="EMBL" id="MCX3263639.1"/>
    </source>
</evidence>
<accession>A0A9X3I859</accession>
<organism evidence="1 2">
    <name type="scientific">Pedobacter agri</name>
    <dbReference type="NCBI Taxonomy" id="454586"/>
    <lineage>
        <taxon>Bacteria</taxon>
        <taxon>Pseudomonadati</taxon>
        <taxon>Bacteroidota</taxon>
        <taxon>Sphingobacteriia</taxon>
        <taxon>Sphingobacteriales</taxon>
        <taxon>Sphingobacteriaceae</taxon>
        <taxon>Pedobacter</taxon>
    </lineage>
</organism>
<gene>
    <name evidence="1" type="ORF">OQZ29_02725</name>
</gene>
<protein>
    <submittedName>
        <fullName evidence="1">Uncharacterized protein</fullName>
    </submittedName>
</protein>